<dbReference type="EMBL" id="RAVZ01000445">
    <property type="protein sequence ID" value="RKG72801.1"/>
    <property type="molecule type" value="Genomic_DNA"/>
</dbReference>
<organism evidence="1 2">
    <name type="scientific">Corallococcus terminator</name>
    <dbReference type="NCBI Taxonomy" id="2316733"/>
    <lineage>
        <taxon>Bacteria</taxon>
        <taxon>Pseudomonadati</taxon>
        <taxon>Myxococcota</taxon>
        <taxon>Myxococcia</taxon>
        <taxon>Myxococcales</taxon>
        <taxon>Cystobacterineae</taxon>
        <taxon>Myxococcaceae</taxon>
        <taxon>Corallococcus</taxon>
    </lineage>
</organism>
<keyword evidence="2" id="KW-1185">Reference proteome</keyword>
<evidence type="ECO:0000313" key="1">
    <source>
        <dbReference type="EMBL" id="RKG72801.1"/>
    </source>
</evidence>
<dbReference type="Gene3D" id="2.40.160.10">
    <property type="entry name" value="Porin"/>
    <property type="match status" value="1"/>
</dbReference>
<gene>
    <name evidence="1" type="ORF">D7V88_37540</name>
</gene>
<dbReference type="Pfam" id="PF07396">
    <property type="entry name" value="Porin_O_P"/>
    <property type="match status" value="1"/>
</dbReference>
<dbReference type="OrthoDB" id="9807854at2"/>
<comment type="caution">
    <text evidence="1">The sequence shown here is derived from an EMBL/GenBank/DDBJ whole genome shotgun (WGS) entry which is preliminary data.</text>
</comment>
<dbReference type="InterPro" id="IPR010870">
    <property type="entry name" value="Porin_O/P"/>
</dbReference>
<feature type="non-terminal residue" evidence="1">
    <location>
        <position position="1"/>
    </location>
</feature>
<dbReference type="RefSeq" id="WP_120545366.1">
    <property type="nucleotide sequence ID" value="NZ_RAVZ01000445.1"/>
</dbReference>
<dbReference type="InterPro" id="IPR023614">
    <property type="entry name" value="Porin_dom_sf"/>
</dbReference>
<dbReference type="SUPFAM" id="SSF56935">
    <property type="entry name" value="Porins"/>
    <property type="match status" value="1"/>
</dbReference>
<protein>
    <submittedName>
        <fullName evidence="1">Porin</fullName>
    </submittedName>
</protein>
<evidence type="ECO:0000313" key="2">
    <source>
        <dbReference type="Proteomes" id="UP000268094"/>
    </source>
</evidence>
<name>A0A3A8I3F6_9BACT</name>
<dbReference type="Proteomes" id="UP000268094">
    <property type="component" value="Unassembled WGS sequence"/>
</dbReference>
<sequence>PSVPPAAAPAAPPPEVKKDKAWYERISLRGYTQIRYNRLPSFRVNDALINDQGDRFLGKDNGFGIRRARLIFYGDVHEHVAIYLQPDFASVIGDQYHVAIMRDWYADISVDSKKEFRFRVGQSKVPFGFENLQSSQNRLALDRNDAVNSAVKDERDLGVFFYWAPAEIRARFKYLVDSGLKGSGDYGVVGLGVYNGQTANRAERNDTPHAVARVSYPFLFGKQFVELGVGGYYGRFSLAAAPRDDAAYALARGDDMVDARAIVSVMVYPQPLGFMAEYNVGRGPSLGTGPDEGLLIDSRNLHGGYAQLMYKLDDVAGMTLIPYLRGTLYQGGKKFETNAPRYDVRELELGVEWQIFKALELTGAYLIADRNSSRYPYAQQQGHVTRVQLQFNY</sequence>
<accession>A0A3A8I3F6</accession>
<reference evidence="2" key="1">
    <citation type="submission" date="2018-09" db="EMBL/GenBank/DDBJ databases">
        <authorList>
            <person name="Livingstone P.G."/>
            <person name="Whitworth D.E."/>
        </authorList>
    </citation>
    <scope>NUCLEOTIDE SEQUENCE [LARGE SCALE GENOMIC DNA]</scope>
    <source>
        <strain evidence="2">CA054A</strain>
    </source>
</reference>
<dbReference type="AlphaFoldDB" id="A0A3A8I3F6"/>
<proteinExistence type="predicted"/>